<dbReference type="InterPro" id="IPR009057">
    <property type="entry name" value="Homeodomain-like_sf"/>
</dbReference>
<accession>A0ABQ3YJ94</accession>
<dbReference type="SMART" id="SM00342">
    <property type="entry name" value="HTH_ARAC"/>
    <property type="match status" value="1"/>
</dbReference>
<sequence length="332" mass="36050">MAEVLPRSDHACSEAPDVVHLSSVDIDQARSVLNRFYYPVAVGMSDGAGPFALGMELIQLGPLTVGQLSFSTAVTLLVAELDAYHVSMPTSGRLHARHAGHEIVATPSTGVVFGPGSPVYTSREANSAELAVKIERKALEEELSALLGRPVDGPIDLPPEIDVSSGPGHSWSRLVRLLRDELEYAQSLFYQPMIAEQLRSAVLSGLLLSVPHKYHSELTAPATPGPPRAIRRVVEAIQGEPERPFTVTDLARIAGMSVRSLQDGFRRHVGAAPMTYLQQVRLTRAREALRDADPLRVTVAAVAHRWGFAHLGRFASAYRTRFGESPSETLRS</sequence>
<evidence type="ECO:0000259" key="4">
    <source>
        <dbReference type="PROSITE" id="PS01124"/>
    </source>
</evidence>
<dbReference type="SUPFAM" id="SSF46689">
    <property type="entry name" value="Homeodomain-like"/>
    <property type="match status" value="2"/>
</dbReference>
<gene>
    <name evidence="5" type="ORF">Ade02nite_85160</name>
</gene>
<reference evidence="5 6" key="1">
    <citation type="submission" date="2021-01" db="EMBL/GenBank/DDBJ databases">
        <title>Whole genome shotgun sequence of Actinoplanes deccanensis NBRC 13994.</title>
        <authorList>
            <person name="Komaki H."/>
            <person name="Tamura T."/>
        </authorList>
    </citation>
    <scope>NUCLEOTIDE SEQUENCE [LARGE SCALE GENOMIC DNA]</scope>
    <source>
        <strain evidence="5 6">NBRC 13994</strain>
    </source>
</reference>
<evidence type="ECO:0000313" key="5">
    <source>
        <dbReference type="EMBL" id="GID79875.1"/>
    </source>
</evidence>
<dbReference type="Gene3D" id="1.10.10.60">
    <property type="entry name" value="Homeodomain-like"/>
    <property type="match status" value="1"/>
</dbReference>
<evidence type="ECO:0000313" key="6">
    <source>
        <dbReference type="Proteomes" id="UP000609879"/>
    </source>
</evidence>
<dbReference type="InterPro" id="IPR018062">
    <property type="entry name" value="HTH_AraC-typ_CS"/>
</dbReference>
<keyword evidence="3" id="KW-0804">Transcription</keyword>
<proteinExistence type="predicted"/>
<dbReference type="InterPro" id="IPR035418">
    <property type="entry name" value="AraC-bd_2"/>
</dbReference>
<dbReference type="Proteomes" id="UP000609879">
    <property type="component" value="Unassembled WGS sequence"/>
</dbReference>
<keyword evidence="6" id="KW-1185">Reference proteome</keyword>
<dbReference type="PROSITE" id="PS01124">
    <property type="entry name" value="HTH_ARAC_FAMILY_2"/>
    <property type="match status" value="1"/>
</dbReference>
<dbReference type="PROSITE" id="PS00041">
    <property type="entry name" value="HTH_ARAC_FAMILY_1"/>
    <property type="match status" value="1"/>
</dbReference>
<keyword evidence="2" id="KW-0238">DNA-binding</keyword>
<feature type="domain" description="HTH araC/xylS-type" evidence="4">
    <location>
        <begin position="231"/>
        <end position="332"/>
    </location>
</feature>
<organism evidence="5 6">
    <name type="scientific">Paractinoplanes deccanensis</name>
    <dbReference type="NCBI Taxonomy" id="113561"/>
    <lineage>
        <taxon>Bacteria</taxon>
        <taxon>Bacillati</taxon>
        <taxon>Actinomycetota</taxon>
        <taxon>Actinomycetes</taxon>
        <taxon>Micromonosporales</taxon>
        <taxon>Micromonosporaceae</taxon>
        <taxon>Paractinoplanes</taxon>
    </lineage>
</organism>
<evidence type="ECO:0000256" key="1">
    <source>
        <dbReference type="ARBA" id="ARBA00023015"/>
    </source>
</evidence>
<dbReference type="PANTHER" id="PTHR46796">
    <property type="entry name" value="HTH-TYPE TRANSCRIPTIONAL ACTIVATOR RHAS-RELATED"/>
    <property type="match status" value="1"/>
</dbReference>
<protein>
    <submittedName>
        <fullName evidence="5">Transcriptional regulator</fullName>
    </submittedName>
</protein>
<dbReference type="RefSeq" id="WP_203776565.1">
    <property type="nucleotide sequence ID" value="NZ_JBHRZA010000032.1"/>
</dbReference>
<dbReference type="Pfam" id="PF14525">
    <property type="entry name" value="AraC_binding_2"/>
    <property type="match status" value="1"/>
</dbReference>
<keyword evidence="1" id="KW-0805">Transcription regulation</keyword>
<evidence type="ECO:0000256" key="3">
    <source>
        <dbReference type="ARBA" id="ARBA00023163"/>
    </source>
</evidence>
<evidence type="ECO:0000256" key="2">
    <source>
        <dbReference type="ARBA" id="ARBA00023125"/>
    </source>
</evidence>
<dbReference type="Pfam" id="PF12833">
    <property type="entry name" value="HTH_18"/>
    <property type="match status" value="1"/>
</dbReference>
<dbReference type="InterPro" id="IPR018060">
    <property type="entry name" value="HTH_AraC"/>
</dbReference>
<dbReference type="InterPro" id="IPR050204">
    <property type="entry name" value="AraC_XylS_family_regulators"/>
</dbReference>
<comment type="caution">
    <text evidence="5">The sequence shown here is derived from an EMBL/GenBank/DDBJ whole genome shotgun (WGS) entry which is preliminary data.</text>
</comment>
<dbReference type="PANTHER" id="PTHR46796:SF12">
    <property type="entry name" value="HTH-TYPE DNA-BINDING TRANSCRIPTIONAL ACTIVATOR EUTR"/>
    <property type="match status" value="1"/>
</dbReference>
<dbReference type="EMBL" id="BOMI01000179">
    <property type="protein sequence ID" value="GID79875.1"/>
    <property type="molecule type" value="Genomic_DNA"/>
</dbReference>
<name>A0ABQ3YJ94_9ACTN</name>